<evidence type="ECO:0000313" key="1">
    <source>
        <dbReference type="EMBL" id="GBM72078.1"/>
    </source>
</evidence>
<accession>A0A4Y2I375</accession>
<gene>
    <name evidence="1" type="ORF">AVEN_266497_1</name>
</gene>
<proteinExistence type="predicted"/>
<dbReference type="AlphaFoldDB" id="A0A4Y2I375"/>
<evidence type="ECO:0000313" key="2">
    <source>
        <dbReference type="Proteomes" id="UP000499080"/>
    </source>
</evidence>
<dbReference type="Proteomes" id="UP000499080">
    <property type="component" value="Unassembled WGS sequence"/>
</dbReference>
<comment type="caution">
    <text evidence="1">The sequence shown here is derived from an EMBL/GenBank/DDBJ whole genome shotgun (WGS) entry which is preliminary data.</text>
</comment>
<dbReference type="EMBL" id="BGPR01002354">
    <property type="protein sequence ID" value="GBM72078.1"/>
    <property type="molecule type" value="Genomic_DNA"/>
</dbReference>
<keyword evidence="2" id="KW-1185">Reference proteome</keyword>
<reference evidence="1 2" key="1">
    <citation type="journal article" date="2019" name="Sci. Rep.">
        <title>Orb-weaving spider Araneus ventricosus genome elucidates the spidroin gene catalogue.</title>
        <authorList>
            <person name="Kono N."/>
            <person name="Nakamura H."/>
            <person name="Ohtoshi R."/>
            <person name="Moran D.A.P."/>
            <person name="Shinohara A."/>
            <person name="Yoshida Y."/>
            <person name="Fujiwara M."/>
            <person name="Mori M."/>
            <person name="Tomita M."/>
            <person name="Arakawa K."/>
        </authorList>
    </citation>
    <scope>NUCLEOTIDE SEQUENCE [LARGE SCALE GENOMIC DNA]</scope>
</reference>
<protein>
    <submittedName>
        <fullName evidence="1">Uncharacterized protein</fullName>
    </submittedName>
</protein>
<sequence>MRYSSRIVGGLRRECYVARTKVCASWVPETLSDKKKKKNRMGISLTHLIRYADEENAFLYRIVTGAETPLWTPESKRQIMNDLLLVVMLKSMRHL</sequence>
<organism evidence="1 2">
    <name type="scientific">Araneus ventricosus</name>
    <name type="common">Orbweaver spider</name>
    <name type="synonym">Epeira ventricosa</name>
    <dbReference type="NCBI Taxonomy" id="182803"/>
    <lineage>
        <taxon>Eukaryota</taxon>
        <taxon>Metazoa</taxon>
        <taxon>Ecdysozoa</taxon>
        <taxon>Arthropoda</taxon>
        <taxon>Chelicerata</taxon>
        <taxon>Arachnida</taxon>
        <taxon>Araneae</taxon>
        <taxon>Araneomorphae</taxon>
        <taxon>Entelegynae</taxon>
        <taxon>Araneoidea</taxon>
        <taxon>Araneidae</taxon>
        <taxon>Araneus</taxon>
    </lineage>
</organism>
<name>A0A4Y2I375_ARAVE</name>